<comment type="caution">
    <text evidence="1">The sequence shown here is derived from an EMBL/GenBank/DDBJ whole genome shotgun (WGS) entry which is preliminary data.</text>
</comment>
<reference evidence="1" key="1">
    <citation type="journal article" date="2019" name="Sci. Rep.">
        <title>Draft genome of Tanacetum cinerariifolium, the natural source of mosquito coil.</title>
        <authorList>
            <person name="Yamashiro T."/>
            <person name="Shiraishi A."/>
            <person name="Satake H."/>
            <person name="Nakayama K."/>
        </authorList>
    </citation>
    <scope>NUCLEOTIDE SEQUENCE</scope>
</reference>
<organism evidence="1">
    <name type="scientific">Tanacetum cinerariifolium</name>
    <name type="common">Dalmatian daisy</name>
    <name type="synonym">Chrysanthemum cinerariifolium</name>
    <dbReference type="NCBI Taxonomy" id="118510"/>
    <lineage>
        <taxon>Eukaryota</taxon>
        <taxon>Viridiplantae</taxon>
        <taxon>Streptophyta</taxon>
        <taxon>Embryophyta</taxon>
        <taxon>Tracheophyta</taxon>
        <taxon>Spermatophyta</taxon>
        <taxon>Magnoliopsida</taxon>
        <taxon>eudicotyledons</taxon>
        <taxon>Gunneridae</taxon>
        <taxon>Pentapetalae</taxon>
        <taxon>asterids</taxon>
        <taxon>campanulids</taxon>
        <taxon>Asterales</taxon>
        <taxon>Asteraceae</taxon>
        <taxon>Asteroideae</taxon>
        <taxon>Anthemideae</taxon>
        <taxon>Anthemidinae</taxon>
        <taxon>Tanacetum</taxon>
    </lineage>
</organism>
<dbReference type="InterPro" id="IPR029016">
    <property type="entry name" value="GAF-like_dom_sf"/>
</dbReference>
<dbReference type="AlphaFoldDB" id="A0A699XK50"/>
<dbReference type="Gene3D" id="3.30.450.40">
    <property type="match status" value="1"/>
</dbReference>
<sequence length="88" mass="9731">MILGYRAGRIGLAYGKQAKFEQHMREAIGRLANDLGEVVEVNIVDRWQQLILMTATGKDHSYLRATAGSLFPIPQTASGLLLMEDVSK</sequence>
<name>A0A699XK50_TANCI</name>
<evidence type="ECO:0000313" key="1">
    <source>
        <dbReference type="EMBL" id="GFD57281.1"/>
    </source>
</evidence>
<dbReference type="EMBL" id="BKCJ011839272">
    <property type="protein sequence ID" value="GFD57281.1"/>
    <property type="molecule type" value="Genomic_DNA"/>
</dbReference>
<accession>A0A699XK50</accession>
<protein>
    <submittedName>
        <fullName evidence="1">Uncharacterized protein</fullName>
    </submittedName>
</protein>
<proteinExistence type="predicted"/>
<feature type="non-terminal residue" evidence="1">
    <location>
        <position position="88"/>
    </location>
</feature>
<gene>
    <name evidence="1" type="ORF">Tci_929250</name>
</gene>
<dbReference type="SUPFAM" id="SSF55781">
    <property type="entry name" value="GAF domain-like"/>
    <property type="match status" value="1"/>
</dbReference>